<dbReference type="AlphaFoldDB" id="A0AAD9C3W7"/>
<keyword evidence="2" id="KW-1185">Reference proteome</keyword>
<dbReference type="Proteomes" id="UP001228049">
    <property type="component" value="Unassembled WGS sequence"/>
</dbReference>
<evidence type="ECO:0000313" key="2">
    <source>
        <dbReference type="Proteomes" id="UP001228049"/>
    </source>
</evidence>
<sequence length="125" mass="13833">MEIELNNTTPKDLALSAAGGMSESSGLRLQLQSELTRITADIKGFRANASKPAETDSPRLKPFDLITFSSCVFYLGDQILCAPSPPGRSSQNSWRSNDGDIRGRKYPDSWELRLLLDCLNKALWV</sequence>
<reference evidence="1" key="1">
    <citation type="submission" date="2023-04" db="EMBL/GenBank/DDBJ databases">
        <title>Chromosome-level genome of Chaenocephalus aceratus.</title>
        <authorList>
            <person name="Park H."/>
        </authorList>
    </citation>
    <scope>NUCLEOTIDE SEQUENCE</scope>
    <source>
        <strain evidence="1">DE</strain>
        <tissue evidence="1">Muscle</tissue>
    </source>
</reference>
<organism evidence="1 2">
    <name type="scientific">Dissostichus eleginoides</name>
    <name type="common">Patagonian toothfish</name>
    <name type="synonym">Dissostichus amissus</name>
    <dbReference type="NCBI Taxonomy" id="100907"/>
    <lineage>
        <taxon>Eukaryota</taxon>
        <taxon>Metazoa</taxon>
        <taxon>Chordata</taxon>
        <taxon>Craniata</taxon>
        <taxon>Vertebrata</taxon>
        <taxon>Euteleostomi</taxon>
        <taxon>Actinopterygii</taxon>
        <taxon>Neopterygii</taxon>
        <taxon>Teleostei</taxon>
        <taxon>Neoteleostei</taxon>
        <taxon>Acanthomorphata</taxon>
        <taxon>Eupercaria</taxon>
        <taxon>Perciformes</taxon>
        <taxon>Notothenioidei</taxon>
        <taxon>Nototheniidae</taxon>
        <taxon>Dissostichus</taxon>
    </lineage>
</organism>
<proteinExistence type="predicted"/>
<evidence type="ECO:0000313" key="1">
    <source>
        <dbReference type="EMBL" id="KAK1894328.1"/>
    </source>
</evidence>
<name>A0AAD9C3W7_DISEL</name>
<dbReference type="EMBL" id="JASDAP010000011">
    <property type="protein sequence ID" value="KAK1894328.1"/>
    <property type="molecule type" value="Genomic_DNA"/>
</dbReference>
<comment type="caution">
    <text evidence="1">The sequence shown here is derived from an EMBL/GenBank/DDBJ whole genome shotgun (WGS) entry which is preliminary data.</text>
</comment>
<accession>A0AAD9C3W7</accession>
<protein>
    <submittedName>
        <fullName evidence="1">MADS-box protein ZMM17</fullName>
    </submittedName>
</protein>
<gene>
    <name evidence="1" type="ORF">KUDE01_019786</name>
</gene>